<dbReference type="PANTHER" id="PTHR13269:SF6">
    <property type="entry name" value="NUCLEOPORIN NDC1"/>
    <property type="match status" value="1"/>
</dbReference>
<evidence type="ECO:0000256" key="13">
    <source>
        <dbReference type="SAM" id="Phobius"/>
    </source>
</evidence>
<keyword evidence="7" id="KW-0653">Protein transport</keyword>
<comment type="subcellular location">
    <subcellularLocation>
        <location evidence="1">Nucleus membrane</location>
        <topology evidence="1">Multi-pass membrane protein</topology>
    </subcellularLocation>
    <subcellularLocation>
        <location evidence="2">Nucleus</location>
        <location evidence="2">Nuclear pore complex</location>
    </subcellularLocation>
</comment>
<keyword evidence="15" id="KW-1185">Reference proteome</keyword>
<keyword evidence="5 13" id="KW-0812">Transmembrane</keyword>
<evidence type="ECO:0000256" key="3">
    <source>
        <dbReference type="ARBA" id="ARBA00005760"/>
    </source>
</evidence>
<dbReference type="OrthoDB" id="67850at2759"/>
<comment type="caution">
    <text evidence="14">The sequence shown here is derived from an EMBL/GenBank/DDBJ whole genome shotgun (WGS) entry which is preliminary data.</text>
</comment>
<keyword evidence="9" id="KW-0811">Translocation</keyword>
<dbReference type="EMBL" id="MCFH01000013">
    <property type="protein sequence ID" value="ORX53459.1"/>
    <property type="molecule type" value="Genomic_DNA"/>
</dbReference>
<sequence length="671" mass="81194">MRTKSIKFREQVVISIQKSINISQRIILSFSLLYYFFGRKIYTLINIILSYFKSPLEISYLSFNQDDIIVIIQLIILCGFIIYLFEIQHNLFRTLITQPFLICKNDLNPLECICTGLSSRVHPLVQYHAYLELYQILLYEHQIRSSFMNNENIKPFPWYNILYECTNIINNLTTLLENEYEKKNGPILDDYQYSNKITSNSNINLYPKSKLKINNFIPNDDRNFDSYYNNKYNQQYETPYSKMKNINSNRLSTIKLKQYIKDNYPNITPKRVYDYLINTPSINQFKRKLMNTPNQKRDLFNAREEMEYREREYLYHNENNPYFKDYNKRNNYRFNEEYDTSRGMNSFSDYPRRSSYYNYKENITQNNTHDYNMNNVNPYSYFNSNKNINPEYSFHQRNKVDHEPEFYEKDNYPPPNFMYHNDNEPNSCYNNDRDRYHYEKLRKTYNSYDHMKSNYSYQYPSMNNDFQKANPDIEDEFMSMNRFKENSQYESNINDNYRKSNISEGYNKSLKSYVKPITIRTENETSFWESLIKMIVRINNSWRFGKYLFGTSIDRYVSILIQDLSLQQWAIQILGNLVYFSLVEDKQQLIKSDLGNILECLLRLLLSIELFIENPPVPPSKRELPVELDIMISLLQSTLYKITLSYYNEIKQLKFSPRIYKKLQYFLDFKE</sequence>
<evidence type="ECO:0000313" key="15">
    <source>
        <dbReference type="Proteomes" id="UP000193719"/>
    </source>
</evidence>
<dbReference type="GO" id="GO:0031965">
    <property type="term" value="C:nuclear membrane"/>
    <property type="evidence" value="ECO:0007669"/>
    <property type="project" value="UniProtKB-SubCell"/>
</dbReference>
<feature type="transmembrane region" description="Helical" evidence="13">
    <location>
        <begin position="26"/>
        <end position="48"/>
    </location>
</feature>
<accession>A0A1Y1VDI8</accession>
<proteinExistence type="inferred from homology"/>
<evidence type="ECO:0000256" key="4">
    <source>
        <dbReference type="ARBA" id="ARBA00022448"/>
    </source>
</evidence>
<dbReference type="GO" id="GO:0015031">
    <property type="term" value="P:protein transport"/>
    <property type="evidence" value="ECO:0007669"/>
    <property type="project" value="UniProtKB-KW"/>
</dbReference>
<reference evidence="14 15" key="1">
    <citation type="submission" date="2016-08" db="EMBL/GenBank/DDBJ databases">
        <title>Genomes of anaerobic fungi encode conserved fungal cellulosomes for biomass hydrolysis.</title>
        <authorList>
            <consortium name="DOE Joint Genome Institute"/>
            <person name="Haitjema C.H."/>
            <person name="Gilmore S.P."/>
            <person name="Henske J.K."/>
            <person name="Solomon K.V."/>
            <person name="De Groot R."/>
            <person name="Kuo A."/>
            <person name="Mondo S.J."/>
            <person name="Salamov A.A."/>
            <person name="Labutti K."/>
            <person name="Zhao Z."/>
            <person name="Chiniquy J."/>
            <person name="Barry K."/>
            <person name="Brewer H.M."/>
            <person name="Purvine S.O."/>
            <person name="Wright A.T."/>
            <person name="Boxma B."/>
            <person name="Van Alen T."/>
            <person name="Hackstein J.H."/>
            <person name="Baker S.E."/>
            <person name="Grigoriev I.V."/>
            <person name="O'Malley M.A."/>
        </authorList>
    </citation>
    <scope>NUCLEOTIDE SEQUENCE [LARGE SCALE GENOMIC DNA]</scope>
    <source>
        <strain evidence="15">finn</strain>
    </source>
</reference>
<dbReference type="GO" id="GO:0006999">
    <property type="term" value="P:nuclear pore organization"/>
    <property type="evidence" value="ECO:0007669"/>
    <property type="project" value="TreeGrafter"/>
</dbReference>
<evidence type="ECO:0000256" key="7">
    <source>
        <dbReference type="ARBA" id="ARBA00022927"/>
    </source>
</evidence>
<evidence type="ECO:0000256" key="8">
    <source>
        <dbReference type="ARBA" id="ARBA00022989"/>
    </source>
</evidence>
<keyword evidence="10" id="KW-0906">Nuclear pore complex</keyword>
<dbReference type="AlphaFoldDB" id="A0A1Y1VDI8"/>
<dbReference type="GO" id="GO:0030674">
    <property type="term" value="F:protein-macromolecule adaptor activity"/>
    <property type="evidence" value="ECO:0007669"/>
    <property type="project" value="TreeGrafter"/>
</dbReference>
<keyword evidence="12" id="KW-0539">Nucleus</keyword>
<evidence type="ECO:0000313" key="14">
    <source>
        <dbReference type="EMBL" id="ORX53459.1"/>
    </source>
</evidence>
<dbReference type="Pfam" id="PF09531">
    <property type="entry name" value="Ndc1_Nup"/>
    <property type="match status" value="2"/>
</dbReference>
<keyword evidence="11 13" id="KW-0472">Membrane</keyword>
<dbReference type="InterPro" id="IPR019049">
    <property type="entry name" value="Nucleoporin_prot_Ndc1/Nup"/>
</dbReference>
<name>A0A1Y1VDI8_9FUNG</name>
<comment type="similarity">
    <text evidence="3">Belongs to the NDC1 family.</text>
</comment>
<keyword evidence="8 13" id="KW-1133">Transmembrane helix</keyword>
<feature type="transmembrane region" description="Helical" evidence="13">
    <location>
        <begin position="68"/>
        <end position="85"/>
    </location>
</feature>
<evidence type="ECO:0000256" key="9">
    <source>
        <dbReference type="ARBA" id="ARBA00023010"/>
    </source>
</evidence>
<evidence type="ECO:0000256" key="6">
    <source>
        <dbReference type="ARBA" id="ARBA00022816"/>
    </source>
</evidence>
<dbReference type="PANTHER" id="PTHR13269">
    <property type="entry name" value="NUCLEOPORIN NDC1"/>
    <property type="match status" value="1"/>
</dbReference>
<keyword evidence="4" id="KW-0813">Transport</keyword>
<evidence type="ECO:0000256" key="2">
    <source>
        <dbReference type="ARBA" id="ARBA00004567"/>
    </source>
</evidence>
<dbReference type="GO" id="GO:0051028">
    <property type="term" value="P:mRNA transport"/>
    <property type="evidence" value="ECO:0007669"/>
    <property type="project" value="UniProtKB-KW"/>
</dbReference>
<reference evidence="14 15" key="2">
    <citation type="submission" date="2016-08" db="EMBL/GenBank/DDBJ databases">
        <title>Pervasive Adenine N6-methylation of Active Genes in Fungi.</title>
        <authorList>
            <consortium name="DOE Joint Genome Institute"/>
            <person name="Mondo S.J."/>
            <person name="Dannebaum R.O."/>
            <person name="Kuo R.C."/>
            <person name="Labutti K."/>
            <person name="Haridas S."/>
            <person name="Kuo A."/>
            <person name="Salamov A."/>
            <person name="Ahrendt S.R."/>
            <person name="Lipzen A."/>
            <person name="Sullivan W."/>
            <person name="Andreopoulos W.B."/>
            <person name="Clum A."/>
            <person name="Lindquist E."/>
            <person name="Daum C."/>
            <person name="Ramamoorthy G.K."/>
            <person name="Gryganskyi A."/>
            <person name="Culley D."/>
            <person name="Magnuson J.K."/>
            <person name="James T.Y."/>
            <person name="O'Malley M.A."/>
            <person name="Stajich J.E."/>
            <person name="Spatafora J.W."/>
            <person name="Visel A."/>
            <person name="Grigoriev I.V."/>
        </authorList>
    </citation>
    <scope>NUCLEOTIDE SEQUENCE [LARGE SCALE GENOMIC DNA]</scope>
    <source>
        <strain evidence="15">finn</strain>
    </source>
</reference>
<dbReference type="GO" id="GO:0070762">
    <property type="term" value="C:nuclear pore transmembrane ring"/>
    <property type="evidence" value="ECO:0007669"/>
    <property type="project" value="TreeGrafter"/>
</dbReference>
<gene>
    <name evidence="14" type="ORF">BCR36DRAFT_403651</name>
</gene>
<dbReference type="STRING" id="1754191.A0A1Y1VDI8"/>
<evidence type="ECO:0000256" key="12">
    <source>
        <dbReference type="ARBA" id="ARBA00023242"/>
    </source>
</evidence>
<evidence type="ECO:0000256" key="1">
    <source>
        <dbReference type="ARBA" id="ARBA00004232"/>
    </source>
</evidence>
<protein>
    <submittedName>
        <fullName evidence="14">Uncharacterized protein</fullName>
    </submittedName>
</protein>
<evidence type="ECO:0000256" key="11">
    <source>
        <dbReference type="ARBA" id="ARBA00023136"/>
    </source>
</evidence>
<keyword evidence="6" id="KW-0509">mRNA transport</keyword>
<dbReference type="Proteomes" id="UP000193719">
    <property type="component" value="Unassembled WGS sequence"/>
</dbReference>
<evidence type="ECO:0000256" key="10">
    <source>
        <dbReference type="ARBA" id="ARBA00023132"/>
    </source>
</evidence>
<evidence type="ECO:0000256" key="5">
    <source>
        <dbReference type="ARBA" id="ARBA00022692"/>
    </source>
</evidence>
<organism evidence="14 15">
    <name type="scientific">Piromyces finnis</name>
    <dbReference type="NCBI Taxonomy" id="1754191"/>
    <lineage>
        <taxon>Eukaryota</taxon>
        <taxon>Fungi</taxon>
        <taxon>Fungi incertae sedis</taxon>
        <taxon>Chytridiomycota</taxon>
        <taxon>Chytridiomycota incertae sedis</taxon>
        <taxon>Neocallimastigomycetes</taxon>
        <taxon>Neocallimastigales</taxon>
        <taxon>Neocallimastigaceae</taxon>
        <taxon>Piromyces</taxon>
    </lineage>
</organism>
<dbReference type="GO" id="GO:0005816">
    <property type="term" value="C:spindle pole body"/>
    <property type="evidence" value="ECO:0007669"/>
    <property type="project" value="TreeGrafter"/>
</dbReference>